<reference evidence="3" key="1">
    <citation type="journal article" date="2019" name="Int. J. Syst. Evol. Microbiol.">
        <title>The Global Catalogue of Microorganisms (GCM) 10K type strain sequencing project: providing services to taxonomists for standard genome sequencing and annotation.</title>
        <authorList>
            <consortium name="The Broad Institute Genomics Platform"/>
            <consortium name="The Broad Institute Genome Sequencing Center for Infectious Disease"/>
            <person name="Wu L."/>
            <person name="Ma J."/>
        </authorList>
    </citation>
    <scope>NUCLEOTIDE SEQUENCE [LARGE SCALE GENOMIC DNA]</scope>
    <source>
        <strain evidence="3">JCM 17326</strain>
    </source>
</reference>
<evidence type="ECO:0000256" key="1">
    <source>
        <dbReference type="SAM" id="MobiDB-lite"/>
    </source>
</evidence>
<evidence type="ECO:0000313" key="2">
    <source>
        <dbReference type="EMBL" id="GAA3605228.1"/>
    </source>
</evidence>
<sequence length="128" mass="13490">MSLLPTPQAEPTSAARHLPGWTRGAAGATANETTARRPAAVTEIRLVRDGEIWRNLGPAPPLHGTPSDMLARLTGRPGGDGVSLVPVGQSFTPGPGGTGLPEPPPWPTMPAPLICPRRPQRTIHDLHR</sequence>
<keyword evidence="3" id="KW-1185">Reference proteome</keyword>
<organism evidence="2 3">
    <name type="scientific">Nonomuraea rosea</name>
    <dbReference type="NCBI Taxonomy" id="638574"/>
    <lineage>
        <taxon>Bacteria</taxon>
        <taxon>Bacillati</taxon>
        <taxon>Actinomycetota</taxon>
        <taxon>Actinomycetes</taxon>
        <taxon>Streptosporangiales</taxon>
        <taxon>Streptosporangiaceae</taxon>
        <taxon>Nonomuraea</taxon>
    </lineage>
</organism>
<gene>
    <name evidence="2" type="ORF">GCM10022419_107550</name>
</gene>
<feature type="region of interest" description="Disordered" evidence="1">
    <location>
        <begin position="1"/>
        <end position="37"/>
    </location>
</feature>
<feature type="region of interest" description="Disordered" evidence="1">
    <location>
        <begin position="73"/>
        <end position="113"/>
    </location>
</feature>
<dbReference type="Proteomes" id="UP001500630">
    <property type="component" value="Unassembled WGS sequence"/>
</dbReference>
<dbReference type="EMBL" id="BAABDQ010000040">
    <property type="protein sequence ID" value="GAA3605228.1"/>
    <property type="molecule type" value="Genomic_DNA"/>
</dbReference>
<feature type="compositionally biased region" description="Pro residues" evidence="1">
    <location>
        <begin position="101"/>
        <end position="110"/>
    </location>
</feature>
<accession>A0ABP6ZDH2</accession>
<feature type="compositionally biased region" description="Low complexity" evidence="1">
    <location>
        <begin position="22"/>
        <end position="37"/>
    </location>
</feature>
<protein>
    <submittedName>
        <fullName evidence="2">Uncharacterized protein</fullName>
    </submittedName>
</protein>
<evidence type="ECO:0000313" key="3">
    <source>
        <dbReference type="Proteomes" id="UP001500630"/>
    </source>
</evidence>
<comment type="caution">
    <text evidence="2">The sequence shown here is derived from an EMBL/GenBank/DDBJ whole genome shotgun (WGS) entry which is preliminary data.</text>
</comment>
<proteinExistence type="predicted"/>
<name>A0ABP6ZDH2_9ACTN</name>